<dbReference type="EMBL" id="GIKN01007409">
    <property type="protein sequence ID" value="NIE49682.1"/>
    <property type="molecule type" value="Transcribed_RNA"/>
</dbReference>
<evidence type="ECO:0000313" key="2">
    <source>
        <dbReference type="EMBL" id="NIE49682.1"/>
    </source>
</evidence>
<dbReference type="AlphaFoldDB" id="A0A6G5AFB6"/>
<keyword evidence="1" id="KW-1133">Transmembrane helix</keyword>
<organism evidence="2">
    <name type="scientific">Rhipicephalus microplus</name>
    <name type="common">Cattle tick</name>
    <name type="synonym">Boophilus microplus</name>
    <dbReference type="NCBI Taxonomy" id="6941"/>
    <lineage>
        <taxon>Eukaryota</taxon>
        <taxon>Metazoa</taxon>
        <taxon>Ecdysozoa</taxon>
        <taxon>Arthropoda</taxon>
        <taxon>Chelicerata</taxon>
        <taxon>Arachnida</taxon>
        <taxon>Acari</taxon>
        <taxon>Parasitiformes</taxon>
        <taxon>Ixodida</taxon>
        <taxon>Ixodoidea</taxon>
        <taxon>Ixodidae</taxon>
        <taxon>Rhipicephalinae</taxon>
        <taxon>Rhipicephalus</taxon>
        <taxon>Boophilus</taxon>
    </lineage>
</organism>
<feature type="transmembrane region" description="Helical" evidence="1">
    <location>
        <begin position="73"/>
        <end position="94"/>
    </location>
</feature>
<protein>
    <submittedName>
        <fullName evidence="2">Uncharacterized protein</fullName>
    </submittedName>
</protein>
<sequence length="104" mass="11741">MIRDHLVLTQQRHTRHDSANAPETCACVRNVFNSSLISNKCIDRHFIAAFVDMKRVLVVIFLCVDFSNLRFADAFSCIHSVIFLALFCTIFAGGEKITKHRGGL</sequence>
<proteinExistence type="predicted"/>
<keyword evidence="1" id="KW-0472">Membrane</keyword>
<reference evidence="2" key="1">
    <citation type="submission" date="2020-03" db="EMBL/GenBank/DDBJ databases">
        <title>A transcriptome and proteome of the tick Rhipicephalus microplus shaped by the genetic composition of its hosts and developmental stage.</title>
        <authorList>
            <person name="Garcia G.R."/>
            <person name="Ribeiro J.M.C."/>
            <person name="Maruyama S.R."/>
            <person name="Gardinasse L.G."/>
            <person name="Nelson K."/>
            <person name="Ferreira B.R."/>
            <person name="Andrade T.G."/>
            <person name="Santos I.K.F.M."/>
        </authorList>
    </citation>
    <scope>NUCLEOTIDE SEQUENCE</scope>
    <source>
        <strain evidence="2">NSGR</strain>
        <tissue evidence="2">Salivary glands</tissue>
    </source>
</reference>
<name>A0A6G5AFB6_RHIMP</name>
<evidence type="ECO:0000256" key="1">
    <source>
        <dbReference type="SAM" id="Phobius"/>
    </source>
</evidence>
<keyword evidence="1" id="KW-0812">Transmembrane</keyword>
<accession>A0A6G5AFB6</accession>